<dbReference type="EMBL" id="JABFTP020000103">
    <property type="protein sequence ID" value="KAL3277049.1"/>
    <property type="molecule type" value="Genomic_DNA"/>
</dbReference>
<sequence length="157" mass="18052">MELHTSKVIKLTSTPLHTLRYVNDIRSQDAKNPKQARLALIDEKASPLETKKLRALGEHNRKLRRRIAIRAKGGSRITQMPNCLQKVISTTRTKALDGGNVLSDIVHVASIKKELCNPLLSDERKRKRKLLLIMIMHKHFEIYLHLLKMLKHISVDL</sequence>
<gene>
    <name evidence="1" type="ORF">HHI36_012410</name>
</gene>
<protein>
    <submittedName>
        <fullName evidence="1">Uncharacterized protein</fullName>
    </submittedName>
</protein>
<name>A0ABD2NEM3_9CUCU</name>
<keyword evidence="2" id="KW-1185">Reference proteome</keyword>
<comment type="caution">
    <text evidence="1">The sequence shown here is derived from an EMBL/GenBank/DDBJ whole genome shotgun (WGS) entry which is preliminary data.</text>
</comment>
<evidence type="ECO:0000313" key="1">
    <source>
        <dbReference type="EMBL" id="KAL3277049.1"/>
    </source>
</evidence>
<evidence type="ECO:0000313" key="2">
    <source>
        <dbReference type="Proteomes" id="UP001516400"/>
    </source>
</evidence>
<dbReference type="AlphaFoldDB" id="A0ABD2NEM3"/>
<reference evidence="1 2" key="1">
    <citation type="journal article" date="2021" name="BMC Biol.">
        <title>Horizontally acquired antibacterial genes associated with adaptive radiation of ladybird beetles.</title>
        <authorList>
            <person name="Li H.S."/>
            <person name="Tang X.F."/>
            <person name="Huang Y.H."/>
            <person name="Xu Z.Y."/>
            <person name="Chen M.L."/>
            <person name="Du X.Y."/>
            <person name="Qiu B.Y."/>
            <person name="Chen P.T."/>
            <person name="Zhang W."/>
            <person name="Slipinski A."/>
            <person name="Escalona H.E."/>
            <person name="Waterhouse R.M."/>
            <person name="Zwick A."/>
            <person name="Pang H."/>
        </authorList>
    </citation>
    <scope>NUCLEOTIDE SEQUENCE [LARGE SCALE GENOMIC DNA]</scope>
    <source>
        <strain evidence="1">SYSU2018</strain>
    </source>
</reference>
<proteinExistence type="predicted"/>
<accession>A0ABD2NEM3</accession>
<organism evidence="1 2">
    <name type="scientific">Cryptolaemus montrouzieri</name>
    <dbReference type="NCBI Taxonomy" id="559131"/>
    <lineage>
        <taxon>Eukaryota</taxon>
        <taxon>Metazoa</taxon>
        <taxon>Ecdysozoa</taxon>
        <taxon>Arthropoda</taxon>
        <taxon>Hexapoda</taxon>
        <taxon>Insecta</taxon>
        <taxon>Pterygota</taxon>
        <taxon>Neoptera</taxon>
        <taxon>Endopterygota</taxon>
        <taxon>Coleoptera</taxon>
        <taxon>Polyphaga</taxon>
        <taxon>Cucujiformia</taxon>
        <taxon>Coccinelloidea</taxon>
        <taxon>Coccinellidae</taxon>
        <taxon>Scymninae</taxon>
        <taxon>Scymnini</taxon>
        <taxon>Cryptolaemus</taxon>
    </lineage>
</organism>
<dbReference type="Proteomes" id="UP001516400">
    <property type="component" value="Unassembled WGS sequence"/>
</dbReference>